<protein>
    <recommendedName>
        <fullName evidence="3 18">Mevalonate kinase</fullName>
        <shortName evidence="18">MK</shortName>
        <ecNumber evidence="3 18">2.7.1.36</ecNumber>
    </recommendedName>
</protein>
<evidence type="ECO:0000259" key="19">
    <source>
        <dbReference type="Pfam" id="PF00288"/>
    </source>
</evidence>
<evidence type="ECO:0000256" key="17">
    <source>
        <dbReference type="ARBA" id="ARBA00029438"/>
    </source>
</evidence>
<dbReference type="SUPFAM" id="SSF54211">
    <property type="entry name" value="Ribosomal protein S5 domain 2-like"/>
    <property type="match status" value="1"/>
</dbReference>
<keyword evidence="13 18" id="KW-0756">Sterol biosynthesis</keyword>
<dbReference type="PRINTS" id="PR00959">
    <property type="entry name" value="MEVGALKINASE"/>
</dbReference>
<evidence type="ECO:0000256" key="11">
    <source>
        <dbReference type="ARBA" id="ARBA00022842"/>
    </source>
</evidence>
<dbReference type="Pfam" id="PF08544">
    <property type="entry name" value="GHMP_kinases_C"/>
    <property type="match status" value="1"/>
</dbReference>
<accession>A0A5N5TLT6</accession>
<keyword evidence="8 18" id="KW-0547">Nucleotide-binding</keyword>
<dbReference type="FunFam" id="3.30.70.890:FF:000003">
    <property type="entry name" value="Mevalonate kinase"/>
    <property type="match status" value="1"/>
</dbReference>
<reference evidence="21 22" key="1">
    <citation type="journal article" date="2019" name="PLoS Biol.">
        <title>Sex chromosomes control vertical transmission of feminizing Wolbachia symbionts in an isopod.</title>
        <authorList>
            <person name="Becking T."/>
            <person name="Chebbi M.A."/>
            <person name="Giraud I."/>
            <person name="Moumen B."/>
            <person name="Laverre T."/>
            <person name="Caubet Y."/>
            <person name="Peccoud J."/>
            <person name="Gilbert C."/>
            <person name="Cordaux R."/>
        </authorList>
    </citation>
    <scope>NUCLEOTIDE SEQUENCE [LARGE SCALE GENOMIC DNA]</scope>
    <source>
        <strain evidence="21">ANa2</strain>
        <tissue evidence="21">Whole body excluding digestive tract and cuticle</tissue>
    </source>
</reference>
<evidence type="ECO:0000256" key="4">
    <source>
        <dbReference type="ARBA" id="ARBA00022490"/>
    </source>
</evidence>
<dbReference type="GO" id="GO:0005829">
    <property type="term" value="C:cytosol"/>
    <property type="evidence" value="ECO:0007669"/>
    <property type="project" value="TreeGrafter"/>
</dbReference>
<evidence type="ECO:0000256" key="15">
    <source>
        <dbReference type="ARBA" id="ARBA00023166"/>
    </source>
</evidence>
<keyword evidence="12 18" id="KW-0752">Steroid biosynthesis</keyword>
<evidence type="ECO:0000259" key="20">
    <source>
        <dbReference type="Pfam" id="PF08544"/>
    </source>
</evidence>
<keyword evidence="5 18" id="KW-0444">Lipid biosynthesis</keyword>
<evidence type="ECO:0000313" key="22">
    <source>
        <dbReference type="Proteomes" id="UP000326759"/>
    </source>
</evidence>
<feature type="domain" description="GHMP kinase N-terminal" evidence="19">
    <location>
        <begin position="137"/>
        <end position="221"/>
    </location>
</feature>
<dbReference type="InterPro" id="IPR006205">
    <property type="entry name" value="Mev_gal_kin"/>
</dbReference>
<keyword evidence="14 18" id="KW-0443">Lipid metabolism</keyword>
<evidence type="ECO:0000256" key="12">
    <source>
        <dbReference type="ARBA" id="ARBA00022955"/>
    </source>
</evidence>
<evidence type="ECO:0000256" key="5">
    <source>
        <dbReference type="ARBA" id="ARBA00022516"/>
    </source>
</evidence>
<dbReference type="GO" id="GO:0006695">
    <property type="term" value="P:cholesterol biosynthetic process"/>
    <property type="evidence" value="ECO:0007669"/>
    <property type="project" value="TreeGrafter"/>
</dbReference>
<dbReference type="PANTHER" id="PTHR43290">
    <property type="entry name" value="MEVALONATE KINASE"/>
    <property type="match status" value="1"/>
</dbReference>
<dbReference type="Proteomes" id="UP000326759">
    <property type="component" value="Unassembled WGS sequence"/>
</dbReference>
<name>A0A5N5TLT6_9CRUS</name>
<evidence type="ECO:0000256" key="10">
    <source>
        <dbReference type="ARBA" id="ARBA00022840"/>
    </source>
</evidence>
<evidence type="ECO:0000256" key="14">
    <source>
        <dbReference type="ARBA" id="ARBA00023098"/>
    </source>
</evidence>
<comment type="similarity">
    <text evidence="2 18">Belongs to the GHMP kinase family. Mevalonate kinase subfamily.</text>
</comment>
<dbReference type="GO" id="GO:0004496">
    <property type="term" value="F:mevalonate kinase activity"/>
    <property type="evidence" value="ECO:0007669"/>
    <property type="project" value="UniProtKB-EC"/>
</dbReference>
<dbReference type="Gene3D" id="3.30.70.890">
    <property type="entry name" value="GHMP kinase, C-terminal domain"/>
    <property type="match status" value="1"/>
</dbReference>
<dbReference type="InterPro" id="IPR014721">
    <property type="entry name" value="Ribsml_uS5_D2-typ_fold_subgr"/>
</dbReference>
<keyword evidence="4 18" id="KW-0963">Cytoplasm</keyword>
<dbReference type="GO" id="GO:0005524">
    <property type="term" value="F:ATP binding"/>
    <property type="evidence" value="ECO:0007669"/>
    <property type="project" value="UniProtKB-KW"/>
</dbReference>
<dbReference type="Gene3D" id="3.30.230.10">
    <property type="match status" value="1"/>
</dbReference>
<dbReference type="Pfam" id="PF00288">
    <property type="entry name" value="GHMP_kinases_N"/>
    <property type="match status" value="1"/>
</dbReference>
<dbReference type="EMBL" id="SEYY01000516">
    <property type="protein sequence ID" value="KAB7507081.1"/>
    <property type="molecule type" value="Genomic_DNA"/>
</dbReference>
<evidence type="ECO:0000256" key="16">
    <source>
        <dbReference type="ARBA" id="ARBA00023221"/>
    </source>
</evidence>
<comment type="caution">
    <text evidence="21">The sequence shown here is derived from an EMBL/GenBank/DDBJ whole genome shotgun (WGS) entry which is preliminary data.</text>
</comment>
<dbReference type="UniPathway" id="UPA00057">
    <property type="reaction ID" value="UER00098"/>
</dbReference>
<dbReference type="NCBIfam" id="TIGR00549">
    <property type="entry name" value="mevalon_kin"/>
    <property type="match status" value="1"/>
</dbReference>
<evidence type="ECO:0000256" key="9">
    <source>
        <dbReference type="ARBA" id="ARBA00022777"/>
    </source>
</evidence>
<dbReference type="SUPFAM" id="SSF55060">
    <property type="entry name" value="GHMP Kinase, C-terminal domain"/>
    <property type="match status" value="1"/>
</dbReference>
<dbReference type="PROSITE" id="PS00627">
    <property type="entry name" value="GHMP_KINASES_ATP"/>
    <property type="match status" value="1"/>
</dbReference>
<evidence type="ECO:0000256" key="13">
    <source>
        <dbReference type="ARBA" id="ARBA00023011"/>
    </source>
</evidence>
<evidence type="ECO:0000256" key="18">
    <source>
        <dbReference type="RuleBase" id="RU363087"/>
    </source>
</evidence>
<keyword evidence="16 18" id="KW-0753">Steroid metabolism</keyword>
<evidence type="ECO:0000256" key="1">
    <source>
        <dbReference type="ARBA" id="ARBA00004496"/>
    </source>
</evidence>
<dbReference type="InterPro" id="IPR020568">
    <property type="entry name" value="Ribosomal_Su5_D2-typ_SF"/>
</dbReference>
<dbReference type="InterPro" id="IPR006204">
    <property type="entry name" value="GHMP_kinase_N_dom"/>
</dbReference>
<organism evidence="21 22">
    <name type="scientific">Armadillidium nasatum</name>
    <dbReference type="NCBI Taxonomy" id="96803"/>
    <lineage>
        <taxon>Eukaryota</taxon>
        <taxon>Metazoa</taxon>
        <taxon>Ecdysozoa</taxon>
        <taxon>Arthropoda</taxon>
        <taxon>Crustacea</taxon>
        <taxon>Multicrustacea</taxon>
        <taxon>Malacostraca</taxon>
        <taxon>Eumalacostraca</taxon>
        <taxon>Peracarida</taxon>
        <taxon>Isopoda</taxon>
        <taxon>Oniscidea</taxon>
        <taxon>Crinocheta</taxon>
        <taxon>Armadillidiidae</taxon>
        <taxon>Armadillidium</taxon>
    </lineage>
</organism>
<dbReference type="GO" id="GO:0046872">
    <property type="term" value="F:metal ion binding"/>
    <property type="evidence" value="ECO:0007669"/>
    <property type="project" value="UniProtKB-KW"/>
</dbReference>
<dbReference type="PANTHER" id="PTHR43290:SF2">
    <property type="entry name" value="MEVALONATE KINASE"/>
    <property type="match status" value="1"/>
</dbReference>
<comment type="catalytic activity">
    <reaction evidence="18">
        <text>(R)-mevalonate + ATP = (R)-5-phosphomevalonate + ADP + H(+)</text>
        <dbReference type="Rhea" id="RHEA:17065"/>
        <dbReference type="ChEBI" id="CHEBI:15378"/>
        <dbReference type="ChEBI" id="CHEBI:30616"/>
        <dbReference type="ChEBI" id="CHEBI:36464"/>
        <dbReference type="ChEBI" id="CHEBI:58146"/>
        <dbReference type="ChEBI" id="CHEBI:456216"/>
        <dbReference type="EC" id="2.7.1.36"/>
    </reaction>
</comment>
<proteinExistence type="inferred from homology"/>
<dbReference type="GO" id="GO:0019287">
    <property type="term" value="P:isopentenyl diphosphate biosynthetic process, mevalonate pathway"/>
    <property type="evidence" value="ECO:0007669"/>
    <property type="project" value="UniProtKB-UniPathway"/>
</dbReference>
<feature type="domain" description="GHMP kinase C-terminal" evidence="20">
    <location>
        <begin position="304"/>
        <end position="369"/>
    </location>
</feature>
<evidence type="ECO:0000256" key="7">
    <source>
        <dbReference type="ARBA" id="ARBA00022723"/>
    </source>
</evidence>
<evidence type="ECO:0000256" key="8">
    <source>
        <dbReference type="ARBA" id="ARBA00022741"/>
    </source>
</evidence>
<dbReference type="InterPro" id="IPR006203">
    <property type="entry name" value="GHMP_knse_ATP-bd_CS"/>
</dbReference>
<comment type="subcellular location">
    <subcellularLocation>
        <location evidence="1 18">Cytoplasm</location>
    </subcellularLocation>
</comment>
<comment type="pathway">
    <text evidence="17 18">Isoprenoid biosynthesis; isopentenyl diphosphate biosynthesis via mevalonate pathway; isopentenyl diphosphate from (R)-mevalonate: step 1/3.</text>
</comment>
<gene>
    <name evidence="21" type="primary">MVK</name>
    <name evidence="21" type="ORF">Anas_00566</name>
</gene>
<keyword evidence="7" id="KW-0479">Metal-binding</keyword>
<dbReference type="AlphaFoldDB" id="A0A5N5TLT6"/>
<evidence type="ECO:0000256" key="2">
    <source>
        <dbReference type="ARBA" id="ARBA00006495"/>
    </source>
</evidence>
<dbReference type="EC" id="2.7.1.36" evidence="3 18"/>
<keyword evidence="11" id="KW-0460">Magnesium</keyword>
<dbReference type="OrthoDB" id="1652964at2759"/>
<keyword evidence="6 18" id="KW-0808">Transferase</keyword>
<keyword evidence="10 18" id="KW-0067">ATP-binding</keyword>
<keyword evidence="22" id="KW-1185">Reference proteome</keyword>
<sequence length="402" mass="43904">MLPNSFPEPLVHPVVVSAPGKVILFGEHSVVYGKRSLAFSLSLRTQLTISASQGNVELHLPEISVERSWNISALNSLYEKLKEFRKPCDTKPVPMSEEESNVLRAFIGISDKKELQKSELGLIAFFYLYTKILAHPIPFSIKVKSEMPVGAGLGSSAAYAVCLAAALTRISGQINYDNPSIDLNKISKKSLELISEWAFCCEKIVHGTPSGIDNAICTYGGCVSFKSGKIDLISPPPLTIMLVNTRVSRNTKTMVESVKEKYTRLPSLMEPLFTSMDNLAETSLSILSDMKNNSISNDIIKLKFSQLCELIDMSQCLLSAIGVSHSKLDNLIAIAKDCGFHAKLTGAGGGGFGIILIPPNTRQQDVKTCMNVLETNGFDTWITDLGGCGLTYSTSYDKMQFQ</sequence>
<evidence type="ECO:0000256" key="6">
    <source>
        <dbReference type="ARBA" id="ARBA00022679"/>
    </source>
</evidence>
<keyword evidence="9 18" id="KW-0418">Kinase</keyword>
<dbReference type="InterPro" id="IPR013750">
    <property type="entry name" value="GHMP_kinase_C_dom"/>
</dbReference>
<dbReference type="InterPro" id="IPR036554">
    <property type="entry name" value="GHMP_kinase_C_sf"/>
</dbReference>
<evidence type="ECO:0000313" key="21">
    <source>
        <dbReference type="EMBL" id="KAB7507081.1"/>
    </source>
</evidence>
<evidence type="ECO:0000256" key="3">
    <source>
        <dbReference type="ARBA" id="ARBA00012103"/>
    </source>
</evidence>
<keyword evidence="15 18" id="KW-1207">Sterol metabolism</keyword>